<dbReference type="AlphaFoldDB" id="X0RZF9"/>
<gene>
    <name evidence="17" type="ORF">S01H1_12463</name>
</gene>
<dbReference type="SMART" id="SM00091">
    <property type="entry name" value="PAS"/>
    <property type="match status" value="1"/>
</dbReference>
<evidence type="ECO:0000256" key="3">
    <source>
        <dbReference type="ARBA" id="ARBA00012438"/>
    </source>
</evidence>
<name>X0RZF9_9ZZZZ</name>
<evidence type="ECO:0000256" key="8">
    <source>
        <dbReference type="ARBA" id="ARBA00022741"/>
    </source>
</evidence>
<dbReference type="InterPro" id="IPR035965">
    <property type="entry name" value="PAS-like_dom_sf"/>
</dbReference>
<keyword evidence="6" id="KW-0808">Transferase</keyword>
<comment type="subcellular location">
    <subcellularLocation>
        <location evidence="2">Cell membrane</location>
        <topology evidence="2">Multi-pass membrane protein</topology>
    </subcellularLocation>
</comment>
<evidence type="ECO:0000256" key="14">
    <source>
        <dbReference type="SAM" id="Phobius"/>
    </source>
</evidence>
<evidence type="ECO:0000256" key="10">
    <source>
        <dbReference type="ARBA" id="ARBA00022840"/>
    </source>
</evidence>
<evidence type="ECO:0000256" key="4">
    <source>
        <dbReference type="ARBA" id="ARBA00022475"/>
    </source>
</evidence>
<evidence type="ECO:0000256" key="2">
    <source>
        <dbReference type="ARBA" id="ARBA00004651"/>
    </source>
</evidence>
<reference evidence="17" key="1">
    <citation type="journal article" date="2014" name="Front. Microbiol.">
        <title>High frequency of phylogenetically diverse reductive dehalogenase-homologous genes in deep subseafloor sedimentary metagenomes.</title>
        <authorList>
            <person name="Kawai M."/>
            <person name="Futagami T."/>
            <person name="Toyoda A."/>
            <person name="Takaki Y."/>
            <person name="Nishi S."/>
            <person name="Hori S."/>
            <person name="Arai W."/>
            <person name="Tsubouchi T."/>
            <person name="Morono Y."/>
            <person name="Uchiyama I."/>
            <person name="Ito T."/>
            <person name="Fujiyama A."/>
            <person name="Inagaki F."/>
            <person name="Takami H."/>
        </authorList>
    </citation>
    <scope>NUCLEOTIDE SEQUENCE</scope>
    <source>
        <strain evidence="17">Expedition CK06-06</strain>
    </source>
</reference>
<comment type="catalytic activity">
    <reaction evidence="1">
        <text>ATP + protein L-histidine = ADP + protein N-phospho-L-histidine.</text>
        <dbReference type="EC" id="2.7.13.3"/>
    </reaction>
</comment>
<dbReference type="CDD" id="cd00130">
    <property type="entry name" value="PAS"/>
    <property type="match status" value="1"/>
</dbReference>
<evidence type="ECO:0000256" key="12">
    <source>
        <dbReference type="ARBA" id="ARBA00023012"/>
    </source>
</evidence>
<protein>
    <recommendedName>
        <fullName evidence="3">histidine kinase</fullName>
        <ecNumber evidence="3">2.7.13.3</ecNumber>
    </recommendedName>
</protein>
<dbReference type="Pfam" id="PF00672">
    <property type="entry name" value="HAMP"/>
    <property type="match status" value="1"/>
</dbReference>
<dbReference type="Gene3D" id="3.30.450.20">
    <property type="entry name" value="PAS domain"/>
    <property type="match status" value="2"/>
</dbReference>
<dbReference type="GO" id="GO:0005524">
    <property type="term" value="F:ATP binding"/>
    <property type="evidence" value="ECO:0007669"/>
    <property type="project" value="UniProtKB-KW"/>
</dbReference>
<evidence type="ECO:0000259" key="16">
    <source>
        <dbReference type="PROSITE" id="PS50885"/>
    </source>
</evidence>
<dbReference type="PANTHER" id="PTHR45528:SF1">
    <property type="entry name" value="SENSOR HISTIDINE KINASE CPXA"/>
    <property type="match status" value="1"/>
</dbReference>
<dbReference type="Pfam" id="PF13426">
    <property type="entry name" value="PAS_9"/>
    <property type="match status" value="1"/>
</dbReference>
<evidence type="ECO:0000256" key="11">
    <source>
        <dbReference type="ARBA" id="ARBA00022989"/>
    </source>
</evidence>
<dbReference type="InterPro" id="IPR000014">
    <property type="entry name" value="PAS"/>
</dbReference>
<evidence type="ECO:0000256" key="13">
    <source>
        <dbReference type="ARBA" id="ARBA00023136"/>
    </source>
</evidence>
<dbReference type="GO" id="GO:0000160">
    <property type="term" value="P:phosphorelay signal transduction system"/>
    <property type="evidence" value="ECO:0007669"/>
    <property type="project" value="UniProtKB-KW"/>
</dbReference>
<feature type="non-terminal residue" evidence="17">
    <location>
        <position position="1"/>
    </location>
</feature>
<keyword evidence="5" id="KW-0597">Phosphoprotein</keyword>
<dbReference type="SMART" id="SM00304">
    <property type="entry name" value="HAMP"/>
    <property type="match status" value="1"/>
</dbReference>
<keyword evidence="13 14" id="KW-0472">Membrane</keyword>
<keyword evidence="4" id="KW-1003">Cell membrane</keyword>
<evidence type="ECO:0000259" key="15">
    <source>
        <dbReference type="PROSITE" id="PS50112"/>
    </source>
</evidence>
<evidence type="ECO:0000256" key="6">
    <source>
        <dbReference type="ARBA" id="ARBA00022679"/>
    </source>
</evidence>
<evidence type="ECO:0000256" key="1">
    <source>
        <dbReference type="ARBA" id="ARBA00000085"/>
    </source>
</evidence>
<dbReference type="PANTHER" id="PTHR45528">
    <property type="entry name" value="SENSOR HISTIDINE KINASE CPXA"/>
    <property type="match status" value="1"/>
</dbReference>
<feature type="domain" description="HAMP" evidence="16">
    <location>
        <begin position="259"/>
        <end position="311"/>
    </location>
</feature>
<dbReference type="PROSITE" id="PS50885">
    <property type="entry name" value="HAMP"/>
    <property type="match status" value="1"/>
</dbReference>
<dbReference type="CDD" id="cd06225">
    <property type="entry name" value="HAMP"/>
    <property type="match status" value="1"/>
</dbReference>
<dbReference type="InterPro" id="IPR033479">
    <property type="entry name" value="dCache_1"/>
</dbReference>
<comment type="caution">
    <text evidence="17">The sequence shown here is derived from an EMBL/GenBank/DDBJ whole genome shotgun (WGS) entry which is preliminary data.</text>
</comment>
<keyword evidence="8" id="KW-0547">Nucleotide-binding</keyword>
<organism evidence="17">
    <name type="scientific">marine sediment metagenome</name>
    <dbReference type="NCBI Taxonomy" id="412755"/>
    <lineage>
        <taxon>unclassified sequences</taxon>
        <taxon>metagenomes</taxon>
        <taxon>ecological metagenomes</taxon>
    </lineage>
</organism>
<feature type="transmembrane region" description="Helical" evidence="14">
    <location>
        <begin position="238"/>
        <end position="258"/>
    </location>
</feature>
<evidence type="ECO:0000256" key="5">
    <source>
        <dbReference type="ARBA" id="ARBA00022553"/>
    </source>
</evidence>
<dbReference type="SUPFAM" id="SSF55785">
    <property type="entry name" value="PYP-like sensor domain (PAS domain)"/>
    <property type="match status" value="1"/>
</dbReference>
<sequence length="417" mass="47542">DEKDRAWRDAGKEDLTPFIKELINNKLSERLKIRTDFYKEKYKHSVFSEIFVTNKYGANIAQTGKTTDYYQADEKWWQMAKEDGLYVEDVEYDESADVYSVALCMRINDKAGNFIGAMKVVLNIQDLIDIIKELEARGAREGRAAVEFKLMTKDGKLIYAAEKYEVLKDLSDEEFFTKITDTERFFTVMEREPGGVEEELFAYALSKGYKDYKGLGWILVVEHETEETFAPIIKLRNILLVISLAVTISAVLIGLFIARSISNPITILKNATVEIGKGELDTKIEVKSKDEIGELAKSFTRMTENLKRTRDELIATKDYTDNIIKSMVDTLIVVDPDGKIRTVNKATSEFLGYTEKELINQPVGTIIAKEEEEEEEEEVPFKGTRLKKLIAEGSIRDYDMTYKTKTGEKIPVSFSGS</sequence>
<feature type="domain" description="PAS" evidence="15">
    <location>
        <begin position="316"/>
        <end position="393"/>
    </location>
</feature>
<feature type="non-terminal residue" evidence="17">
    <location>
        <position position="417"/>
    </location>
</feature>
<dbReference type="InterPro" id="IPR003660">
    <property type="entry name" value="HAMP_dom"/>
</dbReference>
<dbReference type="PROSITE" id="PS50112">
    <property type="entry name" value="PAS"/>
    <property type="match status" value="1"/>
</dbReference>
<accession>X0RZF9</accession>
<dbReference type="GO" id="GO:0005886">
    <property type="term" value="C:plasma membrane"/>
    <property type="evidence" value="ECO:0007669"/>
    <property type="project" value="UniProtKB-SubCell"/>
</dbReference>
<dbReference type="Pfam" id="PF02743">
    <property type="entry name" value="dCache_1"/>
    <property type="match status" value="1"/>
</dbReference>
<dbReference type="GO" id="GO:0004673">
    <property type="term" value="F:protein histidine kinase activity"/>
    <property type="evidence" value="ECO:0007669"/>
    <property type="project" value="UniProtKB-EC"/>
</dbReference>
<dbReference type="Gene3D" id="6.10.340.10">
    <property type="match status" value="1"/>
</dbReference>
<keyword evidence="12" id="KW-0902">Two-component regulatory system</keyword>
<evidence type="ECO:0000256" key="9">
    <source>
        <dbReference type="ARBA" id="ARBA00022777"/>
    </source>
</evidence>
<keyword evidence="7 14" id="KW-0812">Transmembrane</keyword>
<dbReference type="EMBL" id="BARS01006397">
    <property type="protein sequence ID" value="GAF68386.1"/>
    <property type="molecule type" value="Genomic_DNA"/>
</dbReference>
<dbReference type="EC" id="2.7.13.3" evidence="3"/>
<keyword evidence="9" id="KW-0418">Kinase</keyword>
<keyword evidence="11 14" id="KW-1133">Transmembrane helix</keyword>
<dbReference type="InterPro" id="IPR050398">
    <property type="entry name" value="HssS/ArlS-like"/>
</dbReference>
<keyword evidence="10" id="KW-0067">ATP-binding</keyword>
<proteinExistence type="predicted"/>
<dbReference type="CDD" id="cd18773">
    <property type="entry name" value="PDC1_HK_sensor"/>
    <property type="match status" value="1"/>
</dbReference>
<evidence type="ECO:0000313" key="17">
    <source>
        <dbReference type="EMBL" id="GAF68386.1"/>
    </source>
</evidence>
<evidence type="ECO:0000256" key="7">
    <source>
        <dbReference type="ARBA" id="ARBA00022692"/>
    </source>
</evidence>
<dbReference type="SUPFAM" id="SSF158472">
    <property type="entry name" value="HAMP domain-like"/>
    <property type="match status" value="1"/>
</dbReference>
<dbReference type="NCBIfam" id="TIGR00229">
    <property type="entry name" value="sensory_box"/>
    <property type="match status" value="1"/>
</dbReference>